<dbReference type="AlphaFoldDB" id="A0A2P5W5X3"/>
<gene>
    <name evidence="1" type="ORF">GOBAR_AA34241</name>
</gene>
<name>A0A2P5W5X3_GOSBA</name>
<proteinExistence type="predicted"/>
<protein>
    <submittedName>
        <fullName evidence="1">Uncharacterized protein</fullName>
    </submittedName>
</protein>
<dbReference type="Pfam" id="PF05919">
    <property type="entry name" value="Mitovir_RNA_pol"/>
    <property type="match status" value="1"/>
</dbReference>
<organism evidence="1 2">
    <name type="scientific">Gossypium barbadense</name>
    <name type="common">Sea Island cotton</name>
    <name type="synonym">Hibiscus barbadensis</name>
    <dbReference type="NCBI Taxonomy" id="3634"/>
    <lineage>
        <taxon>Eukaryota</taxon>
        <taxon>Viridiplantae</taxon>
        <taxon>Streptophyta</taxon>
        <taxon>Embryophyta</taxon>
        <taxon>Tracheophyta</taxon>
        <taxon>Spermatophyta</taxon>
        <taxon>Magnoliopsida</taxon>
        <taxon>eudicotyledons</taxon>
        <taxon>Gunneridae</taxon>
        <taxon>Pentapetalae</taxon>
        <taxon>rosids</taxon>
        <taxon>malvids</taxon>
        <taxon>Malvales</taxon>
        <taxon>Malvaceae</taxon>
        <taxon>Malvoideae</taxon>
        <taxon>Gossypium</taxon>
    </lineage>
</organism>
<dbReference type="EMBL" id="KZ668980">
    <property type="protein sequence ID" value="PPR86457.1"/>
    <property type="molecule type" value="Genomic_DNA"/>
</dbReference>
<evidence type="ECO:0000313" key="2">
    <source>
        <dbReference type="Proteomes" id="UP000239757"/>
    </source>
</evidence>
<reference evidence="1 2" key="1">
    <citation type="submission" date="2015-01" db="EMBL/GenBank/DDBJ databases">
        <title>Genome of allotetraploid Gossypium barbadense reveals genomic plasticity and fiber elongation in cotton evolution.</title>
        <authorList>
            <person name="Chen X."/>
            <person name="Liu X."/>
            <person name="Zhao B."/>
            <person name="Zheng H."/>
            <person name="Hu Y."/>
            <person name="Lu G."/>
            <person name="Yang C."/>
            <person name="Chen J."/>
            <person name="Shan C."/>
            <person name="Zhang L."/>
            <person name="Zhou Y."/>
            <person name="Wang L."/>
            <person name="Guo W."/>
            <person name="Bai Y."/>
            <person name="Ruan J."/>
            <person name="Shangguan X."/>
            <person name="Mao Y."/>
            <person name="Jiang J."/>
            <person name="Zhu Y."/>
            <person name="Lei J."/>
            <person name="Kang H."/>
            <person name="Chen S."/>
            <person name="He X."/>
            <person name="Wang R."/>
            <person name="Wang Y."/>
            <person name="Chen J."/>
            <person name="Wang L."/>
            <person name="Yu S."/>
            <person name="Wang B."/>
            <person name="Wei J."/>
            <person name="Song S."/>
            <person name="Lu X."/>
            <person name="Gao Z."/>
            <person name="Gu W."/>
            <person name="Deng X."/>
            <person name="Ma D."/>
            <person name="Wang S."/>
            <person name="Liang W."/>
            <person name="Fang L."/>
            <person name="Cai C."/>
            <person name="Zhu X."/>
            <person name="Zhou B."/>
            <person name="Zhang Y."/>
            <person name="Chen Z."/>
            <person name="Xu S."/>
            <person name="Zhu R."/>
            <person name="Wang S."/>
            <person name="Zhang T."/>
            <person name="Zhao G."/>
        </authorList>
    </citation>
    <scope>NUCLEOTIDE SEQUENCE [LARGE SCALE GENOMIC DNA]</scope>
    <source>
        <strain evidence="2">cv. Xinhai21</strain>
        <tissue evidence="1">Leaf</tissue>
    </source>
</reference>
<dbReference type="InterPro" id="IPR008686">
    <property type="entry name" value="RNA_pol_mitovir"/>
</dbReference>
<dbReference type="Proteomes" id="UP000239757">
    <property type="component" value="Unassembled WGS sequence"/>
</dbReference>
<sequence length="369" mass="40858">MASIREWFPGLVGLRSSGVRRNDSRLILYPGPFQVSFTSSSQTSNRLISLIYNGLVAHSDLDAPAHKHMDRDTDSDATKKNPIPIGRQAKSAVRLHGLNNTKYCTGRIRFAARSIPQSPLVQFRLCPKFTTPSVRQNLTTLHFGARQEKRTGRFACIFGIRIGGLSLRALGPGVGFFLKPGRWSSSALCSTAYAAVKIDSDVFATGSRKPTASASERTASHRGEFPWLITYVAQFLYDNPRNLTYVPIVEKVTVWWRSARGQPLAFYGSWTLFTLAHHNTVWLSTELVDPGLFTTYAILGSDIVIGDAEVAAIKLSCFPLGYRDFESRTLKPFPFGRALNQPGRELQTPVLCLNGPTWGKTGKECGRDN</sequence>
<dbReference type="PANTHER" id="PTHR34456:SF13">
    <property type="entry name" value="REVERSE TRANSCRIPTASE DOMAIN-CONTAINING PROTEIN"/>
    <property type="match status" value="1"/>
</dbReference>
<dbReference type="PANTHER" id="PTHR34456">
    <property type="entry name" value="MITOVIRUS RNA-DEPENDENT RNA POLYMERASE"/>
    <property type="match status" value="1"/>
</dbReference>
<evidence type="ECO:0000313" key="1">
    <source>
        <dbReference type="EMBL" id="PPR86457.1"/>
    </source>
</evidence>
<dbReference type="OrthoDB" id="1760590at2759"/>
<accession>A0A2P5W5X3</accession>